<accession>A0A941AYY4</accession>
<dbReference type="SUPFAM" id="SSF52309">
    <property type="entry name" value="N-(deoxy)ribosyltransferase-like"/>
    <property type="match status" value="1"/>
</dbReference>
<comment type="caution">
    <text evidence="1">The sequence shown here is derived from an EMBL/GenBank/DDBJ whole genome shotgun (WGS) entry which is preliminary data.</text>
</comment>
<dbReference type="AlphaFoldDB" id="A0A941AYY4"/>
<protein>
    <submittedName>
        <fullName evidence="1">DUF4406 domain-containing protein</fullName>
    </submittedName>
</protein>
<dbReference type="Proteomes" id="UP000675047">
    <property type="component" value="Unassembled WGS sequence"/>
</dbReference>
<keyword evidence="2" id="KW-1185">Reference proteome</keyword>
<dbReference type="Pfam" id="PF14359">
    <property type="entry name" value="DUF4406"/>
    <property type="match status" value="1"/>
</dbReference>
<sequence>MKSTIHENQSLNKSMSKKIYIAGKITNEPFHHVVIKFKEAQTTIEKLGFEVVNPIVVVNNSTEPWESAMKTCLKAMLDCDGIVILPCWQLSRGAQIERQLAEDLDMMIFNYDSFGLKVLKARLCNNSQPLIQ</sequence>
<dbReference type="InterPro" id="IPR025518">
    <property type="entry name" value="DUF4406"/>
</dbReference>
<gene>
    <name evidence="1" type="ORF">J3495_18035</name>
</gene>
<name>A0A941AYY4_9FLAO</name>
<evidence type="ECO:0000313" key="1">
    <source>
        <dbReference type="EMBL" id="MBP4139976.1"/>
    </source>
</evidence>
<dbReference type="RefSeq" id="WP_210668210.1">
    <property type="nucleotide sequence ID" value="NZ_JAGFBV010000043.1"/>
</dbReference>
<proteinExistence type="predicted"/>
<dbReference type="Gene3D" id="3.40.50.10400">
    <property type="entry name" value="Hypothetical protein PA1492"/>
    <property type="match status" value="1"/>
</dbReference>
<dbReference type="EMBL" id="JAGFBV010000043">
    <property type="protein sequence ID" value="MBP4139976.1"/>
    <property type="molecule type" value="Genomic_DNA"/>
</dbReference>
<organism evidence="1 2">
    <name type="scientific">Flavobacterium geliluteum</name>
    <dbReference type="NCBI Taxonomy" id="2816120"/>
    <lineage>
        <taxon>Bacteria</taxon>
        <taxon>Pseudomonadati</taxon>
        <taxon>Bacteroidota</taxon>
        <taxon>Flavobacteriia</taxon>
        <taxon>Flavobacteriales</taxon>
        <taxon>Flavobacteriaceae</taxon>
        <taxon>Flavobacterium</taxon>
    </lineage>
</organism>
<evidence type="ECO:0000313" key="2">
    <source>
        <dbReference type="Proteomes" id="UP000675047"/>
    </source>
</evidence>
<reference evidence="1 2" key="1">
    <citation type="submission" date="2021-03" db="EMBL/GenBank/DDBJ databases">
        <title>Flavobacterium Flabelliformis Sp. Nov. And Flavobacterium Geliluteum Sp. Nov., Two Novel Multidrug Resistant Psychrophilic Species Isolated From Antarctica.</title>
        <authorList>
            <person name="Kralova S."/>
            <person name="Busse H.J."/>
            <person name="Bezdicek M."/>
            <person name="Nykrynova M."/>
            <person name="Kroupova E."/>
            <person name="Krsek D."/>
            <person name="Sedlacek I."/>
        </authorList>
    </citation>
    <scope>NUCLEOTIDE SEQUENCE [LARGE SCALE GENOMIC DNA]</scope>
    <source>
        <strain evidence="1 2">P7388</strain>
    </source>
</reference>